<dbReference type="CDD" id="cd02966">
    <property type="entry name" value="TlpA_like_family"/>
    <property type="match status" value="1"/>
</dbReference>
<dbReference type="PANTHER" id="PTHR42852:SF17">
    <property type="entry name" value="THIOREDOXIN-LIKE PROTEIN HI_1115"/>
    <property type="match status" value="1"/>
</dbReference>
<dbReference type="InterPro" id="IPR013766">
    <property type="entry name" value="Thioredoxin_domain"/>
</dbReference>
<keyword evidence="5" id="KW-1185">Reference proteome</keyword>
<comment type="caution">
    <text evidence="4">The sequence shown here is derived from an EMBL/GenBank/DDBJ whole genome shotgun (WGS) entry which is preliminary data.</text>
</comment>
<sequence length="651" mass="71913">MKTSKIFLAIPCALLLQSSFAQTADHLKLSNSSPAPGEKITVTYDPAGTPLDGKDKPQAVVYFLDNKKFPAADIDLKADGKLLKGDFTVPAAAKAFFVKLSSGENVDDNADKGYVYLVYNKDKKPVEGAYASKAYLIYSGMGNYFAKIKPDVPEATELFKKEFQLYPQSEKEYQLNYLMLLAGSKDDADKKLLESKVAKLAGSADEKDMMQAATLYTRLKKAKTADSLTAVIKAKFPQGDAVKNAMGMEVNKEKDPAKKEALYAAYIAKYPEKDEKNSIQDNFRVQIASAYLEANNMEGYKKWEPLVKNKSSLAGPLNNIAYEWAKKGEHLEDAAMLSKQSLDILDASLNDTDGMMYSTPKQARENNRASYYNDADTYALILLKQGKNAEALKYQQEVYDNTKYPDPEIIEHYAQILAANGQHAKALTAIEKAFVAGKANEASKQELALDYVKVKGSDKGYTEYLASLEAKAKAKSREKFAKDMINMPAPAFALKDFDGNEVSLASLKGKVVVVDFWATWCGPCKASFPGMQMAVTKYKDNPNVKFLFIDTWENGDNFLPGVKKFIADNKYTFHVLVDEKGEDGRQAKVVSQFKVDGIPTKFVIDKSGNIRFKYVGYSGSADAVLDEVTNMVEMAADPDAVTTSPKVSMLK</sequence>
<proteinExistence type="predicted"/>
<dbReference type="PROSITE" id="PS51352">
    <property type="entry name" value="THIOREDOXIN_2"/>
    <property type="match status" value="1"/>
</dbReference>
<evidence type="ECO:0000259" key="3">
    <source>
        <dbReference type="PROSITE" id="PS51352"/>
    </source>
</evidence>
<evidence type="ECO:0000313" key="5">
    <source>
        <dbReference type="Proteomes" id="UP001204376"/>
    </source>
</evidence>
<dbReference type="PANTHER" id="PTHR42852">
    <property type="entry name" value="THIOL:DISULFIDE INTERCHANGE PROTEIN DSBE"/>
    <property type="match status" value="1"/>
</dbReference>
<keyword evidence="2" id="KW-0732">Signal</keyword>
<dbReference type="InterPro" id="IPR050553">
    <property type="entry name" value="Thioredoxin_ResA/DsbE_sf"/>
</dbReference>
<keyword evidence="1" id="KW-0676">Redox-active center</keyword>
<evidence type="ECO:0000256" key="1">
    <source>
        <dbReference type="ARBA" id="ARBA00023284"/>
    </source>
</evidence>
<dbReference type="InterPro" id="IPR017937">
    <property type="entry name" value="Thioredoxin_CS"/>
</dbReference>
<evidence type="ECO:0000313" key="4">
    <source>
        <dbReference type="EMBL" id="MCQ6956789.1"/>
    </source>
</evidence>
<protein>
    <submittedName>
        <fullName evidence="4">Redoxin domain-containing protein</fullName>
    </submittedName>
</protein>
<dbReference type="Gene3D" id="3.40.30.10">
    <property type="entry name" value="Glutaredoxin"/>
    <property type="match status" value="1"/>
</dbReference>
<name>A0ABT1SWR3_9SPHI</name>
<dbReference type="InterPro" id="IPR000866">
    <property type="entry name" value="AhpC/TSA"/>
</dbReference>
<reference evidence="4 5" key="1">
    <citation type="submission" date="2022-07" db="EMBL/GenBank/DDBJ databases">
        <title>Mucilaginibacter sp. JC4.</title>
        <authorList>
            <person name="Le V."/>
            <person name="Ko S.-R."/>
            <person name="Ahn C.-Y."/>
            <person name="Oh H.-M."/>
        </authorList>
    </citation>
    <scope>NUCLEOTIDE SEQUENCE [LARGE SCALE GENOMIC DNA]</scope>
    <source>
        <strain evidence="4 5">JC4</strain>
    </source>
</reference>
<feature type="domain" description="Thioredoxin" evidence="3">
    <location>
        <begin position="483"/>
        <end position="637"/>
    </location>
</feature>
<evidence type="ECO:0000256" key="2">
    <source>
        <dbReference type="SAM" id="SignalP"/>
    </source>
</evidence>
<dbReference type="SUPFAM" id="SSF52833">
    <property type="entry name" value="Thioredoxin-like"/>
    <property type="match status" value="1"/>
</dbReference>
<gene>
    <name evidence="4" type="ORF">NPE20_02420</name>
</gene>
<dbReference type="InterPro" id="IPR036249">
    <property type="entry name" value="Thioredoxin-like_sf"/>
</dbReference>
<dbReference type="PROSITE" id="PS00194">
    <property type="entry name" value="THIOREDOXIN_1"/>
    <property type="match status" value="1"/>
</dbReference>
<dbReference type="RefSeq" id="WP_256537003.1">
    <property type="nucleotide sequence ID" value="NZ_JANHOH010000001.1"/>
</dbReference>
<organism evidence="4 5">
    <name type="scientific">Mucilaginibacter aquariorum</name>
    <dbReference type="NCBI Taxonomy" id="2967225"/>
    <lineage>
        <taxon>Bacteria</taxon>
        <taxon>Pseudomonadati</taxon>
        <taxon>Bacteroidota</taxon>
        <taxon>Sphingobacteriia</taxon>
        <taxon>Sphingobacteriales</taxon>
        <taxon>Sphingobacteriaceae</taxon>
        <taxon>Mucilaginibacter</taxon>
    </lineage>
</organism>
<dbReference type="Pfam" id="PF00578">
    <property type="entry name" value="AhpC-TSA"/>
    <property type="match status" value="1"/>
</dbReference>
<feature type="chain" id="PRO_5046820833" evidence="2">
    <location>
        <begin position="24"/>
        <end position="651"/>
    </location>
</feature>
<accession>A0ABT1SWR3</accession>
<dbReference type="Proteomes" id="UP001204376">
    <property type="component" value="Unassembled WGS sequence"/>
</dbReference>
<dbReference type="EMBL" id="JANHOH010000001">
    <property type="protein sequence ID" value="MCQ6956789.1"/>
    <property type="molecule type" value="Genomic_DNA"/>
</dbReference>
<feature type="signal peptide" evidence="2">
    <location>
        <begin position="1"/>
        <end position="23"/>
    </location>
</feature>